<evidence type="ECO:0000313" key="2">
    <source>
        <dbReference type="EMBL" id="KAF2705014.1"/>
    </source>
</evidence>
<name>A0A6G1JWN0_9PLEO</name>
<gene>
    <name evidence="2" type="ORF">K504DRAFT_506481</name>
</gene>
<organism evidence="2 3">
    <name type="scientific">Pleomassaria siparia CBS 279.74</name>
    <dbReference type="NCBI Taxonomy" id="1314801"/>
    <lineage>
        <taxon>Eukaryota</taxon>
        <taxon>Fungi</taxon>
        <taxon>Dikarya</taxon>
        <taxon>Ascomycota</taxon>
        <taxon>Pezizomycotina</taxon>
        <taxon>Dothideomycetes</taxon>
        <taxon>Pleosporomycetidae</taxon>
        <taxon>Pleosporales</taxon>
        <taxon>Pleomassariaceae</taxon>
        <taxon>Pleomassaria</taxon>
    </lineage>
</organism>
<reference evidence="2" key="1">
    <citation type="journal article" date="2020" name="Stud. Mycol.">
        <title>101 Dothideomycetes genomes: a test case for predicting lifestyles and emergence of pathogens.</title>
        <authorList>
            <person name="Haridas S."/>
            <person name="Albert R."/>
            <person name="Binder M."/>
            <person name="Bloem J."/>
            <person name="Labutti K."/>
            <person name="Salamov A."/>
            <person name="Andreopoulos B."/>
            <person name="Baker S."/>
            <person name="Barry K."/>
            <person name="Bills G."/>
            <person name="Bluhm B."/>
            <person name="Cannon C."/>
            <person name="Castanera R."/>
            <person name="Culley D."/>
            <person name="Daum C."/>
            <person name="Ezra D."/>
            <person name="Gonzalez J."/>
            <person name="Henrissat B."/>
            <person name="Kuo A."/>
            <person name="Liang C."/>
            <person name="Lipzen A."/>
            <person name="Lutzoni F."/>
            <person name="Magnuson J."/>
            <person name="Mondo S."/>
            <person name="Nolan M."/>
            <person name="Ohm R."/>
            <person name="Pangilinan J."/>
            <person name="Park H.-J."/>
            <person name="Ramirez L."/>
            <person name="Alfaro M."/>
            <person name="Sun H."/>
            <person name="Tritt A."/>
            <person name="Yoshinaga Y."/>
            <person name="Zwiers L.-H."/>
            <person name="Turgeon B."/>
            <person name="Goodwin S."/>
            <person name="Spatafora J."/>
            <person name="Crous P."/>
            <person name="Grigoriev I."/>
        </authorList>
    </citation>
    <scope>NUCLEOTIDE SEQUENCE</scope>
    <source>
        <strain evidence="2">CBS 279.74</strain>
    </source>
</reference>
<protein>
    <submittedName>
        <fullName evidence="2">Uncharacterized protein</fullName>
    </submittedName>
</protein>
<dbReference type="Proteomes" id="UP000799428">
    <property type="component" value="Unassembled WGS sequence"/>
</dbReference>
<feature type="compositionally biased region" description="Low complexity" evidence="1">
    <location>
        <begin position="20"/>
        <end position="46"/>
    </location>
</feature>
<evidence type="ECO:0000256" key="1">
    <source>
        <dbReference type="SAM" id="MobiDB-lite"/>
    </source>
</evidence>
<accession>A0A6G1JWN0</accession>
<sequence length="84" mass="8792">MSSPSSYSVSYPDKGTTYVSRSSSPRSATSSSASSSQSRSIYANSAQSSRNHRYANKPPIVHNGGGTSNDTNTSTSAPNSGYYN</sequence>
<proteinExistence type="predicted"/>
<feature type="compositionally biased region" description="Low complexity" evidence="1">
    <location>
        <begin position="1"/>
        <end position="12"/>
    </location>
</feature>
<keyword evidence="3" id="KW-1185">Reference proteome</keyword>
<dbReference type="AlphaFoldDB" id="A0A6G1JWN0"/>
<evidence type="ECO:0000313" key="3">
    <source>
        <dbReference type="Proteomes" id="UP000799428"/>
    </source>
</evidence>
<dbReference type="EMBL" id="MU005780">
    <property type="protein sequence ID" value="KAF2705014.1"/>
    <property type="molecule type" value="Genomic_DNA"/>
</dbReference>
<feature type="region of interest" description="Disordered" evidence="1">
    <location>
        <begin position="1"/>
        <end position="84"/>
    </location>
</feature>